<keyword evidence="1" id="KW-0472">Membrane</keyword>
<gene>
    <name evidence="2" type="ORF">BCF46_2553</name>
</gene>
<feature type="transmembrane region" description="Helical" evidence="1">
    <location>
        <begin position="33"/>
        <end position="54"/>
    </location>
</feature>
<evidence type="ECO:0000313" key="3">
    <source>
        <dbReference type="Proteomes" id="UP000269157"/>
    </source>
</evidence>
<keyword evidence="1" id="KW-1133">Transmembrane helix</keyword>
<keyword evidence="1" id="KW-0812">Transmembrane</keyword>
<protein>
    <submittedName>
        <fullName evidence="2">Uncharacterized protein</fullName>
    </submittedName>
</protein>
<dbReference type="Proteomes" id="UP000269157">
    <property type="component" value="Unassembled WGS sequence"/>
</dbReference>
<organism evidence="2 3">
    <name type="scientific">Litoreibacter meonggei</name>
    <dbReference type="NCBI Taxonomy" id="1049199"/>
    <lineage>
        <taxon>Bacteria</taxon>
        <taxon>Pseudomonadati</taxon>
        <taxon>Pseudomonadota</taxon>
        <taxon>Alphaproteobacteria</taxon>
        <taxon>Rhodobacterales</taxon>
        <taxon>Roseobacteraceae</taxon>
        <taxon>Litoreibacter</taxon>
    </lineage>
</organism>
<reference evidence="2 3" key="1">
    <citation type="submission" date="2018-10" db="EMBL/GenBank/DDBJ databases">
        <title>Genomic Encyclopedia of Archaeal and Bacterial Type Strains, Phase II (KMG-II): from individual species to whole genera.</title>
        <authorList>
            <person name="Goeker M."/>
        </authorList>
    </citation>
    <scope>NUCLEOTIDE SEQUENCE [LARGE SCALE GENOMIC DNA]</scope>
    <source>
        <strain evidence="2 3">DSM 29466</strain>
    </source>
</reference>
<dbReference type="EMBL" id="RCCE01000004">
    <property type="protein sequence ID" value="RLJ41591.1"/>
    <property type="molecule type" value="Genomic_DNA"/>
</dbReference>
<name>A0A497VDA4_9RHOB</name>
<proteinExistence type="predicted"/>
<dbReference type="RefSeq" id="WP_121024793.1">
    <property type="nucleotide sequence ID" value="NZ_RCCE01000004.1"/>
</dbReference>
<keyword evidence="3" id="KW-1185">Reference proteome</keyword>
<dbReference type="AlphaFoldDB" id="A0A497VDA4"/>
<comment type="caution">
    <text evidence="2">The sequence shown here is derived from an EMBL/GenBank/DDBJ whole genome shotgun (WGS) entry which is preliminary data.</text>
</comment>
<accession>A0A497VDA4</accession>
<sequence>MPFTRFALILCYVLVAAGLTVFAFSQLQPQGQAAQAIPALLPIAMLAGLLIRALHKRLDRDDT</sequence>
<evidence type="ECO:0000313" key="2">
    <source>
        <dbReference type="EMBL" id="RLJ41591.1"/>
    </source>
</evidence>
<evidence type="ECO:0000256" key="1">
    <source>
        <dbReference type="SAM" id="Phobius"/>
    </source>
</evidence>